<feature type="chain" id="PRO_5037058481" description="Lipoprotein" evidence="1">
    <location>
        <begin position="25"/>
        <end position="101"/>
    </location>
</feature>
<evidence type="ECO:0000256" key="1">
    <source>
        <dbReference type="SAM" id="SignalP"/>
    </source>
</evidence>
<evidence type="ECO:0008006" key="4">
    <source>
        <dbReference type="Google" id="ProtNLM"/>
    </source>
</evidence>
<name>A0A917JZA3_9GAMM</name>
<comment type="caution">
    <text evidence="2">The sequence shown here is derived from an EMBL/GenBank/DDBJ whole genome shotgun (WGS) entry which is preliminary data.</text>
</comment>
<protein>
    <recommendedName>
        <fullName evidence="4">Lipoprotein</fullName>
    </recommendedName>
</protein>
<sequence>MKRIHTIWMLVMIAIGGCHSSEQASQPVTESQTQTAKVVKPLPCHAMPPIRDTTKLKQNLIKNGYITADMTPEQADAKVAEYIQMRQEAFKRCGKDIKGKS</sequence>
<keyword evidence="3" id="KW-1185">Reference proteome</keyword>
<reference evidence="2" key="1">
    <citation type="journal article" date="2014" name="Int. J. Syst. Evol. Microbiol.">
        <title>Complete genome sequence of Corynebacterium casei LMG S-19264T (=DSM 44701T), isolated from a smear-ripened cheese.</title>
        <authorList>
            <consortium name="US DOE Joint Genome Institute (JGI-PGF)"/>
            <person name="Walter F."/>
            <person name="Albersmeier A."/>
            <person name="Kalinowski J."/>
            <person name="Ruckert C."/>
        </authorList>
    </citation>
    <scope>NUCLEOTIDE SEQUENCE</scope>
    <source>
        <strain evidence="2">JCM 30804</strain>
    </source>
</reference>
<organism evidence="2 3">
    <name type="scientific">Shewanella gelidii</name>
    <dbReference type="NCBI Taxonomy" id="1642821"/>
    <lineage>
        <taxon>Bacteria</taxon>
        <taxon>Pseudomonadati</taxon>
        <taxon>Pseudomonadota</taxon>
        <taxon>Gammaproteobacteria</taxon>
        <taxon>Alteromonadales</taxon>
        <taxon>Shewanellaceae</taxon>
        <taxon>Shewanella</taxon>
    </lineage>
</organism>
<evidence type="ECO:0000313" key="3">
    <source>
        <dbReference type="Proteomes" id="UP000613743"/>
    </source>
</evidence>
<dbReference type="EMBL" id="BMPZ01000010">
    <property type="protein sequence ID" value="GGI90026.1"/>
    <property type="molecule type" value="Genomic_DNA"/>
</dbReference>
<feature type="signal peptide" evidence="1">
    <location>
        <begin position="1"/>
        <end position="24"/>
    </location>
</feature>
<evidence type="ECO:0000313" key="2">
    <source>
        <dbReference type="EMBL" id="GGI90026.1"/>
    </source>
</evidence>
<dbReference type="Proteomes" id="UP000613743">
    <property type="component" value="Unassembled WGS sequence"/>
</dbReference>
<accession>A0A917JZA3</accession>
<dbReference type="RefSeq" id="WP_188922276.1">
    <property type="nucleotide sequence ID" value="NZ_BMPZ01000010.1"/>
</dbReference>
<reference evidence="2" key="2">
    <citation type="submission" date="2020-09" db="EMBL/GenBank/DDBJ databases">
        <authorList>
            <person name="Sun Q."/>
            <person name="Ohkuma M."/>
        </authorList>
    </citation>
    <scope>NUCLEOTIDE SEQUENCE</scope>
    <source>
        <strain evidence="2">JCM 30804</strain>
    </source>
</reference>
<dbReference type="AlphaFoldDB" id="A0A917JZA3"/>
<gene>
    <name evidence="2" type="ORF">GCM10009332_29240</name>
</gene>
<dbReference type="PROSITE" id="PS51257">
    <property type="entry name" value="PROKAR_LIPOPROTEIN"/>
    <property type="match status" value="1"/>
</dbReference>
<proteinExistence type="predicted"/>
<keyword evidence="1" id="KW-0732">Signal</keyword>